<keyword evidence="4" id="KW-1185">Reference proteome</keyword>
<evidence type="ECO:0000256" key="1">
    <source>
        <dbReference type="ARBA" id="ARBA00022514"/>
    </source>
</evidence>
<protein>
    <recommendedName>
        <fullName evidence="2">Chemokine interleukin-8-like domain-containing protein</fullName>
    </recommendedName>
</protein>
<dbReference type="Pfam" id="PF00048">
    <property type="entry name" value="IL8"/>
    <property type="match status" value="1"/>
</dbReference>
<dbReference type="CDD" id="cd00272">
    <property type="entry name" value="Chemokine_CC"/>
    <property type="match status" value="1"/>
</dbReference>
<dbReference type="SMART" id="SM00199">
    <property type="entry name" value="SCY"/>
    <property type="match status" value="1"/>
</dbReference>
<dbReference type="OrthoDB" id="8934837at2759"/>
<reference evidence="3" key="1">
    <citation type="journal article" date="2023" name="Science">
        <title>Genome structures resolve the early diversification of teleost fishes.</title>
        <authorList>
            <person name="Parey E."/>
            <person name="Louis A."/>
            <person name="Montfort J."/>
            <person name="Bouchez O."/>
            <person name="Roques C."/>
            <person name="Iampietro C."/>
            <person name="Lluch J."/>
            <person name="Castinel A."/>
            <person name="Donnadieu C."/>
            <person name="Desvignes T."/>
            <person name="Floi Bucao C."/>
            <person name="Jouanno E."/>
            <person name="Wen M."/>
            <person name="Mejri S."/>
            <person name="Dirks R."/>
            <person name="Jansen H."/>
            <person name="Henkel C."/>
            <person name="Chen W.J."/>
            <person name="Zahm M."/>
            <person name="Cabau C."/>
            <person name="Klopp C."/>
            <person name="Thompson A.W."/>
            <person name="Robinson-Rechavi M."/>
            <person name="Braasch I."/>
            <person name="Lecointre G."/>
            <person name="Bobe J."/>
            <person name="Postlethwait J.H."/>
            <person name="Berthelot C."/>
            <person name="Roest Crollius H."/>
            <person name="Guiguen Y."/>
        </authorList>
    </citation>
    <scope>NUCLEOTIDE SEQUENCE</scope>
    <source>
        <strain evidence="3">Concon-B</strain>
    </source>
</reference>
<evidence type="ECO:0000313" key="4">
    <source>
        <dbReference type="Proteomes" id="UP001152803"/>
    </source>
</evidence>
<dbReference type="InterPro" id="IPR001811">
    <property type="entry name" value="Chemokine_IL8-like_dom"/>
</dbReference>
<keyword evidence="1" id="KW-0202">Cytokine</keyword>
<dbReference type="GO" id="GO:0006955">
    <property type="term" value="P:immune response"/>
    <property type="evidence" value="ECO:0007669"/>
    <property type="project" value="InterPro"/>
</dbReference>
<evidence type="ECO:0000313" key="3">
    <source>
        <dbReference type="EMBL" id="KAJ8279229.1"/>
    </source>
</evidence>
<dbReference type="Gene3D" id="2.40.50.40">
    <property type="match status" value="1"/>
</dbReference>
<comment type="caution">
    <text evidence="3">The sequence shown here is derived from an EMBL/GenBank/DDBJ whole genome shotgun (WGS) entry which is preliminary data.</text>
</comment>
<dbReference type="AlphaFoldDB" id="A0A9Q1I2Y1"/>
<organism evidence="3 4">
    <name type="scientific">Conger conger</name>
    <name type="common">Conger eel</name>
    <name type="synonym">Muraena conger</name>
    <dbReference type="NCBI Taxonomy" id="82655"/>
    <lineage>
        <taxon>Eukaryota</taxon>
        <taxon>Metazoa</taxon>
        <taxon>Chordata</taxon>
        <taxon>Craniata</taxon>
        <taxon>Vertebrata</taxon>
        <taxon>Euteleostomi</taxon>
        <taxon>Actinopterygii</taxon>
        <taxon>Neopterygii</taxon>
        <taxon>Teleostei</taxon>
        <taxon>Anguilliformes</taxon>
        <taxon>Congridae</taxon>
        <taxon>Conger</taxon>
    </lineage>
</organism>
<dbReference type="Proteomes" id="UP001152803">
    <property type="component" value="Unassembled WGS sequence"/>
</dbReference>
<evidence type="ECO:0000259" key="2">
    <source>
        <dbReference type="SMART" id="SM00199"/>
    </source>
</evidence>
<sequence length="131" mass="14675">MDTIMKVFVAEKEVSLKVYSTRDVNEEMKTLRNALLCLAVLQLCPSSSYSGPVASCCLRTSETIVPRKNIIDYDIQKKGICPVEAVIFITVKGKRFCLNPTNTWVTKTMDYLNGKKRGHLTTTISYTTSEA</sequence>
<gene>
    <name evidence="3" type="ORF">COCON_G00062950</name>
</gene>
<dbReference type="EMBL" id="JAFJMO010000004">
    <property type="protein sequence ID" value="KAJ8279229.1"/>
    <property type="molecule type" value="Genomic_DNA"/>
</dbReference>
<dbReference type="GO" id="GO:0005615">
    <property type="term" value="C:extracellular space"/>
    <property type="evidence" value="ECO:0007669"/>
    <property type="project" value="UniProtKB-KW"/>
</dbReference>
<feature type="domain" description="Chemokine interleukin-8-like" evidence="2">
    <location>
        <begin position="53"/>
        <end position="112"/>
    </location>
</feature>
<dbReference type="GO" id="GO:0008009">
    <property type="term" value="F:chemokine activity"/>
    <property type="evidence" value="ECO:0007669"/>
    <property type="project" value="InterPro"/>
</dbReference>
<proteinExistence type="predicted"/>
<name>A0A9Q1I2Y1_CONCO</name>
<dbReference type="PANTHER" id="PTHR12015">
    <property type="entry name" value="SMALL INDUCIBLE CYTOKINE A"/>
    <property type="match status" value="1"/>
</dbReference>
<dbReference type="SUPFAM" id="SSF54117">
    <property type="entry name" value="Interleukin 8-like chemokines"/>
    <property type="match status" value="1"/>
</dbReference>
<dbReference type="InterPro" id="IPR036048">
    <property type="entry name" value="Interleukin_8-like_sf"/>
</dbReference>
<accession>A0A9Q1I2Y1</accession>
<dbReference type="InterPro" id="IPR039809">
    <property type="entry name" value="Chemokine_b/g/d"/>
</dbReference>
<dbReference type="PANTHER" id="PTHR12015:SF177">
    <property type="entry name" value="CHEMOKINE INTERLEUKIN-8-LIKE DOMAIN-CONTAINING PROTEIN"/>
    <property type="match status" value="1"/>
</dbReference>